<gene>
    <name evidence="8" type="ORF">PECUL_23A011632</name>
</gene>
<evidence type="ECO:0000256" key="6">
    <source>
        <dbReference type="PIRSR" id="PIRSR602401-1"/>
    </source>
</evidence>
<dbReference type="GO" id="GO:0005737">
    <property type="term" value="C:cytoplasm"/>
    <property type="evidence" value="ECO:0007669"/>
    <property type="project" value="TreeGrafter"/>
</dbReference>
<organism evidence="8 9">
    <name type="scientific">Pelobates cultripes</name>
    <name type="common">Western spadefoot toad</name>
    <dbReference type="NCBI Taxonomy" id="61616"/>
    <lineage>
        <taxon>Eukaryota</taxon>
        <taxon>Metazoa</taxon>
        <taxon>Chordata</taxon>
        <taxon>Craniata</taxon>
        <taxon>Vertebrata</taxon>
        <taxon>Euteleostomi</taxon>
        <taxon>Amphibia</taxon>
        <taxon>Batrachia</taxon>
        <taxon>Anura</taxon>
        <taxon>Pelobatoidea</taxon>
        <taxon>Pelobatidae</taxon>
        <taxon>Pelobates</taxon>
    </lineage>
</organism>
<dbReference type="Gene3D" id="1.10.630.10">
    <property type="entry name" value="Cytochrome P450"/>
    <property type="match status" value="1"/>
</dbReference>
<dbReference type="Proteomes" id="UP001295444">
    <property type="component" value="Chromosome 05"/>
</dbReference>
<dbReference type="PRINTS" id="PR00385">
    <property type="entry name" value="P450"/>
</dbReference>
<feature type="binding site" description="axial binding residue" evidence="6">
    <location>
        <position position="490"/>
    </location>
    <ligand>
        <name>heme</name>
        <dbReference type="ChEBI" id="CHEBI:30413"/>
    </ligand>
    <ligandPart>
        <name>Fe</name>
        <dbReference type="ChEBI" id="CHEBI:18248"/>
    </ligandPart>
</feature>
<dbReference type="PANTHER" id="PTHR24300">
    <property type="entry name" value="CYTOCHROME P450 508A4-RELATED"/>
    <property type="match status" value="1"/>
</dbReference>
<evidence type="ECO:0000313" key="8">
    <source>
        <dbReference type="EMBL" id="CAH2294071.1"/>
    </source>
</evidence>
<dbReference type="Pfam" id="PF00067">
    <property type="entry name" value="p450"/>
    <property type="match status" value="3"/>
</dbReference>
<dbReference type="PROSITE" id="PS00086">
    <property type="entry name" value="CYTOCHROME_P450"/>
    <property type="match status" value="1"/>
</dbReference>
<evidence type="ECO:0000256" key="3">
    <source>
        <dbReference type="ARBA" id="ARBA00022617"/>
    </source>
</evidence>
<evidence type="ECO:0000256" key="5">
    <source>
        <dbReference type="ARBA" id="ARBA00023004"/>
    </source>
</evidence>
<evidence type="ECO:0000256" key="1">
    <source>
        <dbReference type="ARBA" id="ARBA00001971"/>
    </source>
</evidence>
<evidence type="ECO:0000313" key="9">
    <source>
        <dbReference type="Proteomes" id="UP001295444"/>
    </source>
</evidence>
<dbReference type="EMBL" id="OW240916">
    <property type="protein sequence ID" value="CAH2294071.1"/>
    <property type="molecule type" value="Genomic_DNA"/>
</dbReference>
<evidence type="ECO:0000256" key="7">
    <source>
        <dbReference type="RuleBase" id="RU000461"/>
    </source>
</evidence>
<dbReference type="InterPro" id="IPR050182">
    <property type="entry name" value="Cytochrome_P450_fam2"/>
</dbReference>
<dbReference type="GO" id="GO:0006805">
    <property type="term" value="P:xenobiotic metabolic process"/>
    <property type="evidence" value="ECO:0007669"/>
    <property type="project" value="TreeGrafter"/>
</dbReference>
<evidence type="ECO:0000256" key="4">
    <source>
        <dbReference type="ARBA" id="ARBA00022723"/>
    </source>
</evidence>
<protein>
    <submittedName>
        <fullName evidence="8">Cytochrome P450 2J6-like</fullName>
    </submittedName>
</protein>
<dbReference type="GO" id="GO:0016712">
    <property type="term" value="F:oxidoreductase activity, acting on paired donors, with incorporation or reduction of molecular oxygen, reduced flavin or flavoprotein as one donor, and incorporation of one atom of oxygen"/>
    <property type="evidence" value="ECO:0007669"/>
    <property type="project" value="TreeGrafter"/>
</dbReference>
<dbReference type="GO" id="GO:0005506">
    <property type="term" value="F:iron ion binding"/>
    <property type="evidence" value="ECO:0007669"/>
    <property type="project" value="InterPro"/>
</dbReference>
<keyword evidence="3 6" id="KW-0349">Heme</keyword>
<name>A0AAD1S721_PELCU</name>
<dbReference type="InterPro" id="IPR002401">
    <property type="entry name" value="Cyt_P450_E_grp-I"/>
</dbReference>
<dbReference type="PRINTS" id="PR00463">
    <property type="entry name" value="EP450I"/>
</dbReference>
<keyword evidence="9" id="KW-1185">Reference proteome</keyword>
<evidence type="ECO:0000256" key="2">
    <source>
        <dbReference type="ARBA" id="ARBA00010617"/>
    </source>
</evidence>
<dbReference type="InterPro" id="IPR036396">
    <property type="entry name" value="Cyt_P450_sf"/>
</dbReference>
<accession>A0AAD1S721</accession>
<keyword evidence="5 6" id="KW-0408">Iron</keyword>
<keyword evidence="7" id="KW-0503">Monooxygenase</keyword>
<dbReference type="SUPFAM" id="SSF48264">
    <property type="entry name" value="Cytochrome P450"/>
    <property type="match status" value="1"/>
</dbReference>
<dbReference type="InterPro" id="IPR001128">
    <property type="entry name" value="Cyt_P450"/>
</dbReference>
<dbReference type="GO" id="GO:0006082">
    <property type="term" value="P:organic acid metabolic process"/>
    <property type="evidence" value="ECO:0007669"/>
    <property type="project" value="TreeGrafter"/>
</dbReference>
<dbReference type="PANTHER" id="PTHR24300:SF368">
    <property type="entry name" value="CYTOCHROME P450, FAMILY 2, SUBFAMILY AB, POLYPEPTIDE 1"/>
    <property type="match status" value="1"/>
</dbReference>
<keyword evidence="7" id="KW-0560">Oxidoreductase</keyword>
<keyword evidence="4 6" id="KW-0479">Metal-binding</keyword>
<comment type="cofactor">
    <cofactor evidence="1 6">
        <name>heme</name>
        <dbReference type="ChEBI" id="CHEBI:30413"/>
    </cofactor>
</comment>
<comment type="similarity">
    <text evidence="2 7">Belongs to the cytochrome P450 family.</text>
</comment>
<reference evidence="8" key="1">
    <citation type="submission" date="2022-03" db="EMBL/GenBank/DDBJ databases">
        <authorList>
            <person name="Alioto T."/>
            <person name="Alioto T."/>
            <person name="Gomez Garrido J."/>
        </authorList>
    </citation>
    <scope>NUCLEOTIDE SEQUENCE</scope>
</reference>
<dbReference type="InterPro" id="IPR017972">
    <property type="entry name" value="Cyt_P450_CS"/>
</dbReference>
<proteinExistence type="inferred from homology"/>
<dbReference type="AlphaFoldDB" id="A0AAD1S721"/>
<dbReference type="GO" id="GO:0020037">
    <property type="term" value="F:heme binding"/>
    <property type="evidence" value="ECO:0007669"/>
    <property type="project" value="InterPro"/>
</dbReference>
<sequence length="544" mass="61745">MNNDKKPVCYNPAPSLYNSYNTKEEKHVLQQIMCEGSKIQALADLRQENVEFLSAVASCPVLSGPRRISQYKMEGKKSTSWTTSPTTYWQFMDTEVQPASRYSEPEELSGRPVAGFAKALSRGREIITNGHVWKQQRRFGMMTLRNLGLGKRGLESRIQEEARCLVESFIAESGQQICSPADHELYWPPDPGKPMDTFYFVNHAIANVISTVVFGHRFAFDDVIFQELITSNDYLFQLYDSFPWKIEPNDVIDYYMAQIAKTKGEPDSTFDDANLVQVVIDLFIAGTETTATTLHPCVPASLVAAARTVCMHVGGHVTRHYMPQGRPIVSGTGSIFQHPAEILDTFLIKYVPLQKSYLKDTTTFLTLLTDIHIPPEKVQKELDSVLEGSSPVYYEDRKRLPYTNAVIHEMQRFANISGSGVVRCNVKDVILDGFTLRKDTMILPNLDSVLHDPQYWKTPYQFNENHFLDKDGNFVSNEAFIPFSAGHRVCLGEQLARIELFIFFATLLKFFRFCLPEDVTEVNTDYILGITLKPHPFKICAVPR</sequence>